<dbReference type="AlphaFoldDB" id="A0A1F7HEU9"/>
<name>A0A1F7HEU9_9BACT</name>
<dbReference type="InterPro" id="IPR014710">
    <property type="entry name" value="RmlC-like_jellyroll"/>
</dbReference>
<reference evidence="1 2" key="1">
    <citation type="journal article" date="2016" name="Nat. Commun.">
        <title>Thousands of microbial genomes shed light on interconnected biogeochemical processes in an aquifer system.</title>
        <authorList>
            <person name="Anantharaman K."/>
            <person name="Brown C.T."/>
            <person name="Hug L.A."/>
            <person name="Sharon I."/>
            <person name="Castelle C.J."/>
            <person name="Probst A.J."/>
            <person name="Thomas B.C."/>
            <person name="Singh A."/>
            <person name="Wilkins M.J."/>
            <person name="Karaoz U."/>
            <person name="Brodie E.L."/>
            <person name="Williams K.H."/>
            <person name="Hubbard S.S."/>
            <person name="Banfield J.F."/>
        </authorList>
    </citation>
    <scope>NUCLEOTIDE SEQUENCE [LARGE SCALE GENOMIC DNA]</scope>
</reference>
<dbReference type="Pfam" id="PF00908">
    <property type="entry name" value="dTDP_sugar_isom"/>
    <property type="match status" value="1"/>
</dbReference>
<sequence length="149" mass="17388">MIEGVIIKQLKQIPDERGKVMHMLRADDKEFERFGEVYFSKSYPGVVKGWHKHKKMTLNYCVIEGMVKLVLYDDRKDSKTYQQLQEIFIGEDNYCLVQIPPGIVNGYKTIGVKPSILINCSTHPHDLKEMIRINPLSQEIPYSWDIVMK</sequence>
<organism evidence="1 2">
    <name type="scientific">Candidatus Roizmanbacteria bacterium RIFCSPHIGHO2_12_FULL_33_9</name>
    <dbReference type="NCBI Taxonomy" id="1802045"/>
    <lineage>
        <taxon>Bacteria</taxon>
        <taxon>Candidatus Roizmaniibacteriota</taxon>
    </lineage>
</organism>
<dbReference type="GO" id="GO:0008830">
    <property type="term" value="F:dTDP-4-dehydrorhamnose 3,5-epimerase activity"/>
    <property type="evidence" value="ECO:0007669"/>
    <property type="project" value="InterPro"/>
</dbReference>
<evidence type="ECO:0000313" key="1">
    <source>
        <dbReference type="EMBL" id="OGK29799.1"/>
    </source>
</evidence>
<dbReference type="SUPFAM" id="SSF51182">
    <property type="entry name" value="RmlC-like cupins"/>
    <property type="match status" value="1"/>
</dbReference>
<dbReference type="GO" id="GO:0005829">
    <property type="term" value="C:cytosol"/>
    <property type="evidence" value="ECO:0007669"/>
    <property type="project" value="TreeGrafter"/>
</dbReference>
<protein>
    <submittedName>
        <fullName evidence="1">dTDP-4-dehydrorhamnose 3,5-epimerase</fullName>
    </submittedName>
</protein>
<dbReference type="PANTHER" id="PTHR21047:SF2">
    <property type="entry name" value="THYMIDINE DIPHOSPHO-4-KETO-RHAMNOSE 3,5-EPIMERASE"/>
    <property type="match status" value="1"/>
</dbReference>
<dbReference type="EMBL" id="MFZV01000057">
    <property type="protein sequence ID" value="OGK29799.1"/>
    <property type="molecule type" value="Genomic_DNA"/>
</dbReference>
<dbReference type="Proteomes" id="UP000177199">
    <property type="component" value="Unassembled WGS sequence"/>
</dbReference>
<accession>A0A1F7HEU9</accession>
<dbReference type="Gene3D" id="2.60.120.10">
    <property type="entry name" value="Jelly Rolls"/>
    <property type="match status" value="1"/>
</dbReference>
<gene>
    <name evidence="1" type="ORF">A3F29_01865</name>
</gene>
<evidence type="ECO:0000313" key="2">
    <source>
        <dbReference type="Proteomes" id="UP000177199"/>
    </source>
</evidence>
<dbReference type="InterPro" id="IPR011051">
    <property type="entry name" value="RmlC_Cupin_sf"/>
</dbReference>
<dbReference type="PANTHER" id="PTHR21047">
    <property type="entry name" value="DTDP-6-DEOXY-D-GLUCOSE-3,5 EPIMERASE"/>
    <property type="match status" value="1"/>
</dbReference>
<comment type="caution">
    <text evidence="1">The sequence shown here is derived from an EMBL/GenBank/DDBJ whole genome shotgun (WGS) entry which is preliminary data.</text>
</comment>
<dbReference type="GO" id="GO:0000271">
    <property type="term" value="P:polysaccharide biosynthetic process"/>
    <property type="evidence" value="ECO:0007669"/>
    <property type="project" value="TreeGrafter"/>
</dbReference>
<dbReference type="InterPro" id="IPR000888">
    <property type="entry name" value="RmlC-like"/>
</dbReference>
<proteinExistence type="predicted"/>